<keyword evidence="1" id="KW-0732">Signal</keyword>
<keyword evidence="3" id="KW-1185">Reference proteome</keyword>
<dbReference type="Proteomes" id="UP001287356">
    <property type="component" value="Unassembled WGS sequence"/>
</dbReference>
<feature type="signal peptide" evidence="1">
    <location>
        <begin position="1"/>
        <end position="26"/>
    </location>
</feature>
<comment type="caution">
    <text evidence="2">The sequence shown here is derived from an EMBL/GenBank/DDBJ whole genome shotgun (WGS) entry which is preliminary data.</text>
</comment>
<evidence type="ECO:0008006" key="4">
    <source>
        <dbReference type="Google" id="ProtNLM"/>
    </source>
</evidence>
<feature type="chain" id="PRO_5042171269" description="Secreted protein" evidence="1">
    <location>
        <begin position="27"/>
        <end position="89"/>
    </location>
</feature>
<dbReference type="EMBL" id="JAULSN010000011">
    <property type="protein sequence ID" value="KAK3361565.1"/>
    <property type="molecule type" value="Genomic_DNA"/>
</dbReference>
<sequence>MSMMAWYLPFFLISPSLFFFLPVAEKKTMKHSSSQAGFLPDCLPVAGFLDCGRRPALDCLLPQKHRADHTAQLSKRCSLEGWFLLAASF</sequence>
<name>A0AAE0JU83_9PEZI</name>
<gene>
    <name evidence="2" type="ORF">B0T24DRAFT_641868</name>
</gene>
<evidence type="ECO:0000256" key="1">
    <source>
        <dbReference type="SAM" id="SignalP"/>
    </source>
</evidence>
<dbReference type="AlphaFoldDB" id="A0AAE0JU83"/>
<evidence type="ECO:0000313" key="2">
    <source>
        <dbReference type="EMBL" id="KAK3361565.1"/>
    </source>
</evidence>
<reference evidence="2" key="2">
    <citation type="submission" date="2023-06" db="EMBL/GenBank/DDBJ databases">
        <authorList>
            <consortium name="Lawrence Berkeley National Laboratory"/>
            <person name="Haridas S."/>
            <person name="Hensen N."/>
            <person name="Bonometti L."/>
            <person name="Westerberg I."/>
            <person name="Brannstrom I.O."/>
            <person name="Guillou S."/>
            <person name="Cros-Aarteil S."/>
            <person name="Calhoun S."/>
            <person name="Kuo A."/>
            <person name="Mondo S."/>
            <person name="Pangilinan J."/>
            <person name="Riley R."/>
            <person name="Labutti K."/>
            <person name="Andreopoulos B."/>
            <person name="Lipzen A."/>
            <person name="Chen C."/>
            <person name="Yanf M."/>
            <person name="Daum C."/>
            <person name="Ng V."/>
            <person name="Clum A."/>
            <person name="Steindorff A."/>
            <person name="Ohm R."/>
            <person name="Martin F."/>
            <person name="Silar P."/>
            <person name="Natvig D."/>
            <person name="Lalanne C."/>
            <person name="Gautier V."/>
            <person name="Ament-Velasquez S.L."/>
            <person name="Kruys A."/>
            <person name="Hutchinson M.I."/>
            <person name="Powell A.J."/>
            <person name="Barry K."/>
            <person name="Miller A.N."/>
            <person name="Grigoriev I.V."/>
            <person name="Debuchy R."/>
            <person name="Gladieux P."/>
            <person name="Thoren M.H."/>
            <person name="Johannesson H."/>
        </authorList>
    </citation>
    <scope>NUCLEOTIDE SEQUENCE</scope>
    <source>
        <strain evidence="2">CBS 958.72</strain>
    </source>
</reference>
<accession>A0AAE0JU83</accession>
<protein>
    <recommendedName>
        <fullName evidence="4">Secreted protein</fullName>
    </recommendedName>
</protein>
<reference evidence="2" key="1">
    <citation type="journal article" date="2023" name="Mol. Phylogenet. Evol.">
        <title>Genome-scale phylogeny and comparative genomics of the fungal order Sordariales.</title>
        <authorList>
            <person name="Hensen N."/>
            <person name="Bonometti L."/>
            <person name="Westerberg I."/>
            <person name="Brannstrom I.O."/>
            <person name="Guillou S."/>
            <person name="Cros-Aarteil S."/>
            <person name="Calhoun S."/>
            <person name="Haridas S."/>
            <person name="Kuo A."/>
            <person name="Mondo S."/>
            <person name="Pangilinan J."/>
            <person name="Riley R."/>
            <person name="LaButti K."/>
            <person name="Andreopoulos B."/>
            <person name="Lipzen A."/>
            <person name="Chen C."/>
            <person name="Yan M."/>
            <person name="Daum C."/>
            <person name="Ng V."/>
            <person name="Clum A."/>
            <person name="Steindorff A."/>
            <person name="Ohm R.A."/>
            <person name="Martin F."/>
            <person name="Silar P."/>
            <person name="Natvig D.O."/>
            <person name="Lalanne C."/>
            <person name="Gautier V."/>
            <person name="Ament-Velasquez S.L."/>
            <person name="Kruys A."/>
            <person name="Hutchinson M.I."/>
            <person name="Powell A.J."/>
            <person name="Barry K."/>
            <person name="Miller A.N."/>
            <person name="Grigoriev I.V."/>
            <person name="Debuchy R."/>
            <person name="Gladieux P."/>
            <person name="Hiltunen Thoren M."/>
            <person name="Johannesson H."/>
        </authorList>
    </citation>
    <scope>NUCLEOTIDE SEQUENCE</scope>
    <source>
        <strain evidence="2">CBS 958.72</strain>
    </source>
</reference>
<organism evidence="2 3">
    <name type="scientific">Lasiosphaeria ovina</name>
    <dbReference type="NCBI Taxonomy" id="92902"/>
    <lineage>
        <taxon>Eukaryota</taxon>
        <taxon>Fungi</taxon>
        <taxon>Dikarya</taxon>
        <taxon>Ascomycota</taxon>
        <taxon>Pezizomycotina</taxon>
        <taxon>Sordariomycetes</taxon>
        <taxon>Sordariomycetidae</taxon>
        <taxon>Sordariales</taxon>
        <taxon>Lasiosphaeriaceae</taxon>
        <taxon>Lasiosphaeria</taxon>
    </lineage>
</organism>
<evidence type="ECO:0000313" key="3">
    <source>
        <dbReference type="Proteomes" id="UP001287356"/>
    </source>
</evidence>
<proteinExistence type="predicted"/>